<dbReference type="InterPro" id="IPR043741">
    <property type="entry name" value="DUF5686"/>
</dbReference>
<dbReference type="Pfam" id="PF13715">
    <property type="entry name" value="CarbopepD_reg_2"/>
    <property type="match status" value="1"/>
</dbReference>
<sequence length="830" mass="96377">MAVSWRSRAQDITLHGIVKDSATQAPIGNASIAINGLRGGARSNSEGRFRIPATQHAVTITVTSVGYNAQTVHLDSVPGYEITFTLSRQYKQLQKALVLNKKQRYRNKGNPAVELIRQVIEHKDSNRMEAYTYATYQKYEKLVVSVDKVNDKISKNGILRPYHFLIENSDTTKLEGRRLSPVYLEETYSDNYYRKSPEKTKSIVTGKRAVDYGELIDMKGISIYLNRLYQDFNVYDNNISVFTNLFLSPIAPSAPTFYMYFIDDTTMVDSQKLVRLSFRPRNPEDLLFRGTMWITLDGHYAIQKLRLLVSKSINFNFVRSMNINQDFTRQADGRYLLTKSDVLGDFGITQQGTGLYGEREVSFVNFSTNKPLPDSLFKGPSTEILDSAESQNDSFWVAHRVDTLTNFESKVYANVDSLRRMKSFRRLMDWSTFLIAGYKQAGPFELGPASTFYSFNPVEGFRLRFGGRTTVHFSKRYYTEAYAAYGFKDKQWKYFLSGTYSLNNKSIYGFPQHYVRVSYQRETQIPGQQLQFVQEDNFLLSFKRGNNDKWLYNNNFRIQYVRELRDHLSYDFGFRWWKQFPAGTISYIAGNGTDTIRSITTSEISGGIRWAPHEQFYIGKLYRVPIFNKYPIIALQWTAGFKNLFGGQYNYQNIDLNFFKRFYESFLGYTDITTDFGYIIGKVPFPLLDVHHANQTFAYQMESYNLMNFLEFVSDHYAAVNIDHYFNGFFFNKIPLMKKLKWREVIEAKILFGGIRNENNPVIHPELIKYPLTNGQTETFSLSNTPYVEAGFGIANIFKIIRVDFIKRFTYLNHPDIPTWGIRARTKFDF</sequence>
<name>A0A8J2UC85_9BACT</name>
<protein>
    <submittedName>
        <fullName evidence="1">Membrane protein</fullName>
    </submittedName>
</protein>
<dbReference type="Gene3D" id="2.60.40.1120">
    <property type="entry name" value="Carboxypeptidase-like, regulatory domain"/>
    <property type="match status" value="1"/>
</dbReference>
<evidence type="ECO:0000313" key="1">
    <source>
        <dbReference type="EMBL" id="GGA96978.1"/>
    </source>
</evidence>
<dbReference type="Pfam" id="PF18939">
    <property type="entry name" value="DUF5686"/>
    <property type="match status" value="1"/>
</dbReference>
<proteinExistence type="predicted"/>
<accession>A0A8J2UC85</accession>
<evidence type="ECO:0000313" key="2">
    <source>
        <dbReference type="Proteomes" id="UP000607559"/>
    </source>
</evidence>
<reference evidence="1" key="2">
    <citation type="submission" date="2020-09" db="EMBL/GenBank/DDBJ databases">
        <authorList>
            <person name="Sun Q."/>
            <person name="Zhou Y."/>
        </authorList>
    </citation>
    <scope>NUCLEOTIDE SEQUENCE</scope>
    <source>
        <strain evidence="1">CGMCC 1.15448</strain>
    </source>
</reference>
<dbReference type="AlphaFoldDB" id="A0A8J2UC85"/>
<dbReference type="Proteomes" id="UP000607559">
    <property type="component" value="Unassembled WGS sequence"/>
</dbReference>
<keyword evidence="2" id="KW-1185">Reference proteome</keyword>
<dbReference type="EMBL" id="BMJC01000002">
    <property type="protein sequence ID" value="GGA96978.1"/>
    <property type="molecule type" value="Genomic_DNA"/>
</dbReference>
<gene>
    <name evidence="1" type="ORF">GCM10011511_20350</name>
</gene>
<reference evidence="1" key="1">
    <citation type="journal article" date="2014" name="Int. J. Syst. Evol. Microbiol.">
        <title>Complete genome sequence of Corynebacterium casei LMG S-19264T (=DSM 44701T), isolated from a smear-ripened cheese.</title>
        <authorList>
            <consortium name="US DOE Joint Genome Institute (JGI-PGF)"/>
            <person name="Walter F."/>
            <person name="Albersmeier A."/>
            <person name="Kalinowski J."/>
            <person name="Ruckert C."/>
        </authorList>
    </citation>
    <scope>NUCLEOTIDE SEQUENCE</scope>
    <source>
        <strain evidence="1">CGMCC 1.15448</strain>
    </source>
</reference>
<organism evidence="1 2">
    <name type="scientific">Puia dinghuensis</name>
    <dbReference type="NCBI Taxonomy" id="1792502"/>
    <lineage>
        <taxon>Bacteria</taxon>
        <taxon>Pseudomonadati</taxon>
        <taxon>Bacteroidota</taxon>
        <taxon>Chitinophagia</taxon>
        <taxon>Chitinophagales</taxon>
        <taxon>Chitinophagaceae</taxon>
        <taxon>Puia</taxon>
    </lineage>
</organism>
<comment type="caution">
    <text evidence="1">The sequence shown here is derived from an EMBL/GenBank/DDBJ whole genome shotgun (WGS) entry which is preliminary data.</text>
</comment>
<dbReference type="RefSeq" id="WP_229688862.1">
    <property type="nucleotide sequence ID" value="NZ_BMJC01000002.1"/>
</dbReference>
<dbReference type="InterPro" id="IPR008969">
    <property type="entry name" value="CarboxyPept-like_regulatory"/>
</dbReference>
<dbReference type="SUPFAM" id="SSF49464">
    <property type="entry name" value="Carboxypeptidase regulatory domain-like"/>
    <property type="match status" value="1"/>
</dbReference>